<name>A0A9P5NF02_GYMJU</name>
<evidence type="ECO:0000256" key="2">
    <source>
        <dbReference type="SAM" id="SignalP"/>
    </source>
</evidence>
<feature type="region of interest" description="Disordered" evidence="1">
    <location>
        <begin position="152"/>
        <end position="172"/>
    </location>
</feature>
<keyword evidence="2" id="KW-0732">Signal</keyword>
<feature type="chain" id="PRO_5040434685" evidence="2">
    <location>
        <begin position="21"/>
        <end position="172"/>
    </location>
</feature>
<protein>
    <submittedName>
        <fullName evidence="3">Uncharacterized protein</fullName>
    </submittedName>
</protein>
<comment type="caution">
    <text evidence="3">The sequence shown here is derived from an EMBL/GenBank/DDBJ whole genome shotgun (WGS) entry which is preliminary data.</text>
</comment>
<sequence>ATAILLIILYILLLHQRKQSLSQDRSNDPALTMNPFILPCILRMEAAKMWGTGTTTHTDLPQLPRGRERSKTEQRPDNTSLCTPSENYHHHHQDYPARVIVHVDSNNLEHAPEVQAEVVELPPSYHSVPSALSMTELLTTTDFSIKPIACSKKQVPSSGNRNEMGIMKGRTN</sequence>
<dbReference type="Proteomes" id="UP000724874">
    <property type="component" value="Unassembled WGS sequence"/>
</dbReference>
<feature type="compositionally biased region" description="Polar residues" evidence="1">
    <location>
        <begin position="77"/>
        <end position="86"/>
    </location>
</feature>
<feature type="non-terminal residue" evidence="3">
    <location>
        <position position="172"/>
    </location>
</feature>
<feature type="compositionally biased region" description="Basic and acidic residues" evidence="1">
    <location>
        <begin position="65"/>
        <end position="76"/>
    </location>
</feature>
<evidence type="ECO:0000313" key="3">
    <source>
        <dbReference type="EMBL" id="KAF8882314.1"/>
    </source>
</evidence>
<keyword evidence="4" id="KW-1185">Reference proteome</keyword>
<organism evidence="3 4">
    <name type="scientific">Gymnopilus junonius</name>
    <name type="common">Spectacular rustgill mushroom</name>
    <name type="synonym">Gymnopilus spectabilis subsp. junonius</name>
    <dbReference type="NCBI Taxonomy" id="109634"/>
    <lineage>
        <taxon>Eukaryota</taxon>
        <taxon>Fungi</taxon>
        <taxon>Dikarya</taxon>
        <taxon>Basidiomycota</taxon>
        <taxon>Agaricomycotina</taxon>
        <taxon>Agaricomycetes</taxon>
        <taxon>Agaricomycetidae</taxon>
        <taxon>Agaricales</taxon>
        <taxon>Agaricineae</taxon>
        <taxon>Hymenogastraceae</taxon>
        <taxon>Gymnopilus</taxon>
    </lineage>
</organism>
<dbReference type="AlphaFoldDB" id="A0A9P5NF02"/>
<feature type="region of interest" description="Disordered" evidence="1">
    <location>
        <begin position="53"/>
        <end position="88"/>
    </location>
</feature>
<reference evidence="3" key="1">
    <citation type="submission" date="2020-11" db="EMBL/GenBank/DDBJ databases">
        <authorList>
            <consortium name="DOE Joint Genome Institute"/>
            <person name="Ahrendt S."/>
            <person name="Riley R."/>
            <person name="Andreopoulos W."/>
            <person name="LaButti K."/>
            <person name="Pangilinan J."/>
            <person name="Ruiz-duenas F.J."/>
            <person name="Barrasa J.M."/>
            <person name="Sanchez-Garcia M."/>
            <person name="Camarero S."/>
            <person name="Miyauchi S."/>
            <person name="Serrano A."/>
            <person name="Linde D."/>
            <person name="Babiker R."/>
            <person name="Drula E."/>
            <person name="Ayuso-Fernandez I."/>
            <person name="Pacheco R."/>
            <person name="Padilla G."/>
            <person name="Ferreira P."/>
            <person name="Barriuso J."/>
            <person name="Kellner H."/>
            <person name="Castanera R."/>
            <person name="Alfaro M."/>
            <person name="Ramirez L."/>
            <person name="Pisabarro A.G."/>
            <person name="Kuo A."/>
            <person name="Tritt A."/>
            <person name="Lipzen A."/>
            <person name="He G."/>
            <person name="Yan M."/>
            <person name="Ng V."/>
            <person name="Cullen D."/>
            <person name="Martin F."/>
            <person name="Rosso M.-N."/>
            <person name="Henrissat B."/>
            <person name="Hibbett D."/>
            <person name="Martinez A.T."/>
            <person name="Grigoriev I.V."/>
        </authorList>
    </citation>
    <scope>NUCLEOTIDE SEQUENCE</scope>
    <source>
        <strain evidence="3">AH 44721</strain>
    </source>
</reference>
<gene>
    <name evidence="3" type="ORF">CPB84DRAFT_1790978</name>
</gene>
<dbReference type="EMBL" id="JADNYJ010000124">
    <property type="protein sequence ID" value="KAF8882314.1"/>
    <property type="molecule type" value="Genomic_DNA"/>
</dbReference>
<feature type="signal peptide" evidence="2">
    <location>
        <begin position="1"/>
        <end position="20"/>
    </location>
</feature>
<proteinExistence type="predicted"/>
<evidence type="ECO:0000256" key="1">
    <source>
        <dbReference type="SAM" id="MobiDB-lite"/>
    </source>
</evidence>
<accession>A0A9P5NF02</accession>
<evidence type="ECO:0000313" key="4">
    <source>
        <dbReference type="Proteomes" id="UP000724874"/>
    </source>
</evidence>